<accession>A0A6G0YGM0</accession>
<proteinExistence type="predicted"/>
<reference evidence="13 14" key="1">
    <citation type="submission" date="2019-08" db="EMBL/GenBank/DDBJ databases">
        <title>Whole genome of Aphis craccivora.</title>
        <authorList>
            <person name="Voronova N.V."/>
            <person name="Shulinski R.S."/>
            <person name="Bandarenka Y.V."/>
            <person name="Zhorov D.G."/>
            <person name="Warner D."/>
        </authorList>
    </citation>
    <scope>NUCLEOTIDE SEQUENCE [LARGE SCALE GENOMIC DNA]</scope>
    <source>
        <strain evidence="13">180601</strain>
        <tissue evidence="13">Whole Body</tissue>
    </source>
</reference>
<dbReference type="Proteomes" id="UP000478052">
    <property type="component" value="Unassembled WGS sequence"/>
</dbReference>
<evidence type="ECO:0000256" key="1">
    <source>
        <dbReference type="ARBA" id="ARBA00000900"/>
    </source>
</evidence>
<evidence type="ECO:0000259" key="12">
    <source>
        <dbReference type="PROSITE" id="PS50089"/>
    </source>
</evidence>
<keyword evidence="4" id="KW-0808">Transferase</keyword>
<dbReference type="Pfam" id="PF00097">
    <property type="entry name" value="zf-C3HC4"/>
    <property type="match status" value="1"/>
</dbReference>
<evidence type="ECO:0000256" key="10">
    <source>
        <dbReference type="SAM" id="MobiDB-lite"/>
    </source>
</evidence>
<dbReference type="UniPathway" id="UPA00143"/>
<evidence type="ECO:0000256" key="7">
    <source>
        <dbReference type="ARBA" id="ARBA00022786"/>
    </source>
</evidence>
<feature type="domain" description="RING-type" evidence="12">
    <location>
        <begin position="34"/>
        <end position="88"/>
    </location>
</feature>
<dbReference type="InterPro" id="IPR018957">
    <property type="entry name" value="Znf_C3HC4_RING-type"/>
</dbReference>
<evidence type="ECO:0000256" key="6">
    <source>
        <dbReference type="ARBA" id="ARBA00022771"/>
    </source>
</evidence>
<evidence type="ECO:0000256" key="9">
    <source>
        <dbReference type="PROSITE-ProRule" id="PRU00175"/>
    </source>
</evidence>
<dbReference type="GO" id="GO:0061630">
    <property type="term" value="F:ubiquitin protein ligase activity"/>
    <property type="evidence" value="ECO:0007669"/>
    <property type="project" value="UniProtKB-EC"/>
</dbReference>
<gene>
    <name evidence="13" type="ORF">FWK35_00022612</name>
</gene>
<evidence type="ECO:0000313" key="14">
    <source>
        <dbReference type="Proteomes" id="UP000478052"/>
    </source>
</evidence>
<organism evidence="13 14">
    <name type="scientific">Aphis craccivora</name>
    <name type="common">Cowpea aphid</name>
    <dbReference type="NCBI Taxonomy" id="307492"/>
    <lineage>
        <taxon>Eukaryota</taxon>
        <taxon>Metazoa</taxon>
        <taxon>Ecdysozoa</taxon>
        <taxon>Arthropoda</taxon>
        <taxon>Hexapoda</taxon>
        <taxon>Insecta</taxon>
        <taxon>Pterygota</taxon>
        <taxon>Neoptera</taxon>
        <taxon>Paraneoptera</taxon>
        <taxon>Hemiptera</taxon>
        <taxon>Sternorrhyncha</taxon>
        <taxon>Aphidomorpha</taxon>
        <taxon>Aphidoidea</taxon>
        <taxon>Aphididae</taxon>
        <taxon>Aphidini</taxon>
        <taxon>Aphis</taxon>
        <taxon>Aphis</taxon>
    </lineage>
</organism>
<comment type="catalytic activity">
    <reaction evidence="1">
        <text>S-ubiquitinyl-[E2 ubiquitin-conjugating enzyme]-L-cysteine + [acceptor protein]-L-lysine = [E2 ubiquitin-conjugating enzyme]-L-cysteine + N(6)-ubiquitinyl-[acceptor protein]-L-lysine.</text>
        <dbReference type="EC" id="2.3.2.27"/>
    </reaction>
</comment>
<dbReference type="GO" id="GO:0016567">
    <property type="term" value="P:protein ubiquitination"/>
    <property type="evidence" value="ECO:0007669"/>
    <property type="project" value="UniProtKB-UniPathway"/>
</dbReference>
<dbReference type="InterPro" id="IPR013083">
    <property type="entry name" value="Znf_RING/FYVE/PHD"/>
</dbReference>
<feature type="transmembrane region" description="Helical" evidence="11">
    <location>
        <begin position="202"/>
        <end position="219"/>
    </location>
</feature>
<keyword evidence="5" id="KW-0479">Metal-binding</keyword>
<feature type="region of interest" description="Disordered" evidence="10">
    <location>
        <begin position="1"/>
        <end position="26"/>
    </location>
</feature>
<comment type="pathway">
    <text evidence="2">Protein modification; protein ubiquitination.</text>
</comment>
<dbReference type="GO" id="GO:0008270">
    <property type="term" value="F:zinc ion binding"/>
    <property type="evidence" value="ECO:0007669"/>
    <property type="project" value="UniProtKB-KW"/>
</dbReference>
<keyword evidence="14" id="KW-1185">Reference proteome</keyword>
<dbReference type="EC" id="2.3.2.27" evidence="3"/>
<sequence length="259" mass="28885">NTMATTTDESDSSRKDTNNEENESKDEQNNIFECNICLDNAKDAVVSVCGHLFCHIISFKPKVICCSWPCLHQWLEIRSSRQVCPVCKAVISKDKVIPIYGRGNSKQEDPRNKVPPRPAGHRTEPEPNTVRYQLLFKIFSSGHLGPIALTGLSLANSSPFSIPSFFKSLTALTFHLCLKHLGLFVFGFHFGFPGFTFGDGGFHLSFGIGAFPFGFLTSFNITDRPHGIPVGGQLQQDDQYLSKLFLWIAVIFIVWLLLA</sequence>
<evidence type="ECO:0000256" key="4">
    <source>
        <dbReference type="ARBA" id="ARBA00022679"/>
    </source>
</evidence>
<dbReference type="SUPFAM" id="SSF57850">
    <property type="entry name" value="RING/U-box"/>
    <property type="match status" value="1"/>
</dbReference>
<dbReference type="InterPro" id="IPR045103">
    <property type="entry name" value="RNF5/RNF185-like"/>
</dbReference>
<evidence type="ECO:0000313" key="13">
    <source>
        <dbReference type="EMBL" id="KAF0755648.1"/>
    </source>
</evidence>
<dbReference type="Gene3D" id="3.30.40.10">
    <property type="entry name" value="Zinc/RING finger domain, C3HC4 (zinc finger)"/>
    <property type="match status" value="1"/>
</dbReference>
<name>A0A6G0YGM0_APHCR</name>
<protein>
    <recommendedName>
        <fullName evidence="3">RING-type E3 ubiquitin transferase</fullName>
        <ecNumber evidence="3">2.3.2.27</ecNumber>
    </recommendedName>
</protein>
<evidence type="ECO:0000256" key="8">
    <source>
        <dbReference type="ARBA" id="ARBA00022833"/>
    </source>
</evidence>
<dbReference type="OrthoDB" id="302966at2759"/>
<keyword evidence="7" id="KW-0833">Ubl conjugation pathway</keyword>
<evidence type="ECO:0000256" key="3">
    <source>
        <dbReference type="ARBA" id="ARBA00012483"/>
    </source>
</evidence>
<comment type="caution">
    <text evidence="13">The sequence shown here is derived from an EMBL/GenBank/DDBJ whole genome shotgun (WGS) entry which is preliminary data.</text>
</comment>
<dbReference type="PANTHER" id="PTHR12313">
    <property type="entry name" value="E3 UBIQUITIN-PROTEIN LIGASE RNF5-RELATED"/>
    <property type="match status" value="1"/>
</dbReference>
<dbReference type="GO" id="GO:0006511">
    <property type="term" value="P:ubiquitin-dependent protein catabolic process"/>
    <property type="evidence" value="ECO:0007669"/>
    <property type="project" value="InterPro"/>
</dbReference>
<evidence type="ECO:0000256" key="5">
    <source>
        <dbReference type="ARBA" id="ARBA00022723"/>
    </source>
</evidence>
<dbReference type="PROSITE" id="PS50089">
    <property type="entry name" value="ZF_RING_2"/>
    <property type="match status" value="1"/>
</dbReference>
<keyword evidence="6 9" id="KW-0863">Zinc-finger</keyword>
<evidence type="ECO:0000256" key="2">
    <source>
        <dbReference type="ARBA" id="ARBA00004906"/>
    </source>
</evidence>
<keyword evidence="11" id="KW-1133">Transmembrane helix</keyword>
<keyword evidence="11" id="KW-0812">Transmembrane</keyword>
<evidence type="ECO:0000256" key="11">
    <source>
        <dbReference type="SAM" id="Phobius"/>
    </source>
</evidence>
<dbReference type="GO" id="GO:0005783">
    <property type="term" value="C:endoplasmic reticulum"/>
    <property type="evidence" value="ECO:0007669"/>
    <property type="project" value="InterPro"/>
</dbReference>
<feature type="transmembrane region" description="Helical" evidence="11">
    <location>
        <begin position="240"/>
        <end position="258"/>
    </location>
</feature>
<keyword evidence="8" id="KW-0862">Zinc</keyword>
<feature type="region of interest" description="Disordered" evidence="10">
    <location>
        <begin position="101"/>
        <end position="126"/>
    </location>
</feature>
<dbReference type="AlphaFoldDB" id="A0A6G0YGM0"/>
<feature type="transmembrane region" description="Helical" evidence="11">
    <location>
        <begin position="169"/>
        <end position="190"/>
    </location>
</feature>
<keyword evidence="11" id="KW-0472">Membrane</keyword>
<feature type="non-terminal residue" evidence="13">
    <location>
        <position position="1"/>
    </location>
</feature>
<dbReference type="EMBL" id="VUJU01004066">
    <property type="protein sequence ID" value="KAF0755648.1"/>
    <property type="molecule type" value="Genomic_DNA"/>
</dbReference>
<dbReference type="InterPro" id="IPR001841">
    <property type="entry name" value="Znf_RING"/>
</dbReference>